<sequence>MAGFRSSALLTVLILTFRTLEGTSQTGSCRLVCDPFQGQSGTQELGANGLVIPLSSSGQGPAGPAGPPGKAGPPGLPGPKGDGCFRNGPVAFYAALKEDFGNEEILKFSLVKTNLGRGYNALTGTFTCKSAGLYYFSYHIVKNGLSLRADLVLNDQIVASAVAVDALHTDTASNSAVLELKAGDRVFVRLNNSDRTFKDTQNLFSTFSGHLLYVL</sequence>
<dbReference type="InterPro" id="IPR008983">
    <property type="entry name" value="Tumour_necrosis_fac-like_dom"/>
</dbReference>
<keyword evidence="8" id="KW-1185">Reference proteome</keyword>
<organism evidence="7 8">
    <name type="scientific">Hemibagrus wyckioides</name>
    <dbReference type="NCBI Taxonomy" id="337641"/>
    <lineage>
        <taxon>Eukaryota</taxon>
        <taxon>Metazoa</taxon>
        <taxon>Chordata</taxon>
        <taxon>Craniata</taxon>
        <taxon>Vertebrata</taxon>
        <taxon>Euteleostomi</taxon>
        <taxon>Actinopterygii</taxon>
        <taxon>Neopterygii</taxon>
        <taxon>Teleostei</taxon>
        <taxon>Ostariophysi</taxon>
        <taxon>Siluriformes</taxon>
        <taxon>Bagridae</taxon>
        <taxon>Hemibagrus</taxon>
    </lineage>
</organism>
<dbReference type="InterPro" id="IPR050822">
    <property type="entry name" value="Cerebellin_Synaptic_Org"/>
</dbReference>
<keyword evidence="3 5" id="KW-0732">Signal</keyword>
<evidence type="ECO:0000256" key="3">
    <source>
        <dbReference type="ARBA" id="ARBA00022729"/>
    </source>
</evidence>
<name>A0A9D3SF58_9TELE</name>
<dbReference type="GO" id="GO:0005576">
    <property type="term" value="C:extracellular region"/>
    <property type="evidence" value="ECO:0007669"/>
    <property type="project" value="UniProtKB-SubCell"/>
</dbReference>
<dbReference type="SMART" id="SM00110">
    <property type="entry name" value="C1Q"/>
    <property type="match status" value="1"/>
</dbReference>
<evidence type="ECO:0000256" key="4">
    <source>
        <dbReference type="SAM" id="MobiDB-lite"/>
    </source>
</evidence>
<feature type="compositionally biased region" description="Pro residues" evidence="4">
    <location>
        <begin position="64"/>
        <end position="77"/>
    </location>
</feature>
<feature type="chain" id="PRO_5039281563" description="C1q domain-containing protein" evidence="5">
    <location>
        <begin position="23"/>
        <end position="215"/>
    </location>
</feature>
<dbReference type="PROSITE" id="PS50871">
    <property type="entry name" value="C1Q"/>
    <property type="match status" value="1"/>
</dbReference>
<comment type="caution">
    <text evidence="7">The sequence shown here is derived from an EMBL/GenBank/DDBJ whole genome shotgun (WGS) entry which is preliminary data.</text>
</comment>
<evidence type="ECO:0000259" key="6">
    <source>
        <dbReference type="PROSITE" id="PS50871"/>
    </source>
</evidence>
<dbReference type="Pfam" id="PF00386">
    <property type="entry name" value="C1q"/>
    <property type="match status" value="1"/>
</dbReference>
<feature type="signal peptide" evidence="5">
    <location>
        <begin position="1"/>
        <end position="22"/>
    </location>
</feature>
<reference evidence="7 8" key="1">
    <citation type="submission" date="2021-06" db="EMBL/GenBank/DDBJ databases">
        <title>Chromosome-level genome assembly of the red-tail catfish (Hemibagrus wyckioides).</title>
        <authorList>
            <person name="Shao F."/>
        </authorList>
    </citation>
    <scope>NUCLEOTIDE SEQUENCE [LARGE SCALE GENOMIC DNA]</scope>
    <source>
        <strain evidence="7">EC202008001</strain>
        <tissue evidence="7">Blood</tissue>
    </source>
</reference>
<dbReference type="PRINTS" id="PR00007">
    <property type="entry name" value="COMPLEMNTC1Q"/>
</dbReference>
<feature type="domain" description="C1q" evidence="6">
    <location>
        <begin position="85"/>
        <end position="215"/>
    </location>
</feature>
<evidence type="ECO:0000256" key="5">
    <source>
        <dbReference type="SAM" id="SignalP"/>
    </source>
</evidence>
<dbReference type="PANTHER" id="PTHR22923">
    <property type="entry name" value="CEREBELLIN-RELATED"/>
    <property type="match status" value="1"/>
</dbReference>
<evidence type="ECO:0000313" key="8">
    <source>
        <dbReference type="Proteomes" id="UP000824219"/>
    </source>
</evidence>
<comment type="subcellular location">
    <subcellularLocation>
        <location evidence="1">Secreted</location>
    </subcellularLocation>
</comment>
<evidence type="ECO:0000256" key="2">
    <source>
        <dbReference type="ARBA" id="ARBA00022525"/>
    </source>
</evidence>
<dbReference type="InterPro" id="IPR001073">
    <property type="entry name" value="C1q_dom"/>
</dbReference>
<dbReference type="EMBL" id="JAHKSW010000025">
    <property type="protein sequence ID" value="KAG7316654.1"/>
    <property type="molecule type" value="Genomic_DNA"/>
</dbReference>
<dbReference type="SUPFAM" id="SSF49842">
    <property type="entry name" value="TNF-like"/>
    <property type="match status" value="1"/>
</dbReference>
<dbReference type="AlphaFoldDB" id="A0A9D3SF58"/>
<feature type="region of interest" description="Disordered" evidence="4">
    <location>
        <begin position="57"/>
        <end position="80"/>
    </location>
</feature>
<dbReference type="PANTHER" id="PTHR22923:SF93">
    <property type="entry name" value="COMPLEMENT C1Q-LIKE PROTEIN 4"/>
    <property type="match status" value="1"/>
</dbReference>
<keyword evidence="2" id="KW-0964">Secreted</keyword>
<accession>A0A9D3SF58</accession>
<dbReference type="OrthoDB" id="6154955at2759"/>
<evidence type="ECO:0000256" key="1">
    <source>
        <dbReference type="ARBA" id="ARBA00004613"/>
    </source>
</evidence>
<dbReference type="Proteomes" id="UP000824219">
    <property type="component" value="Linkage Group LG25"/>
</dbReference>
<dbReference type="Gene3D" id="2.60.120.40">
    <property type="match status" value="1"/>
</dbReference>
<proteinExistence type="predicted"/>
<evidence type="ECO:0000313" key="7">
    <source>
        <dbReference type="EMBL" id="KAG7316654.1"/>
    </source>
</evidence>
<gene>
    <name evidence="7" type="ORF">KOW79_020195</name>
</gene>
<protein>
    <recommendedName>
        <fullName evidence="6">C1q domain-containing protein</fullName>
    </recommendedName>
</protein>